<feature type="transmembrane region" description="Helical" evidence="8">
    <location>
        <begin position="37"/>
        <end position="57"/>
    </location>
</feature>
<dbReference type="InterPro" id="IPR005661">
    <property type="entry name" value="OadB_MmdB"/>
</dbReference>
<keyword evidence="7" id="KW-0915">Sodium</keyword>
<dbReference type="PANTHER" id="PTHR35806">
    <property type="entry name" value="OXALOACETATE DECARBOXYLASE BETA CHAIN 2"/>
    <property type="match status" value="1"/>
</dbReference>
<keyword evidence="7" id="KW-0406">Ion transport</keyword>
<protein>
    <submittedName>
        <fullName evidence="9">Glutaconyl-CoA decarboxylase subunit beta</fullName>
    </submittedName>
</protein>
<evidence type="ECO:0000256" key="5">
    <source>
        <dbReference type="ARBA" id="ARBA00022989"/>
    </source>
</evidence>
<keyword evidence="3 8" id="KW-0812">Transmembrane</keyword>
<feature type="transmembrane region" description="Helical" evidence="8">
    <location>
        <begin position="256"/>
        <end position="272"/>
    </location>
</feature>
<evidence type="ECO:0000313" key="10">
    <source>
        <dbReference type="Proteomes" id="UP000028525"/>
    </source>
</evidence>
<reference evidence="9 10" key="1">
    <citation type="submission" date="2014-07" db="EMBL/GenBank/DDBJ databases">
        <title>Draft genome of Clostridium celerecrescens 152B isolated from sediments associated with methane hydrate from Krishna Godavari basin.</title>
        <authorList>
            <person name="Honkalas V.S."/>
            <person name="Dabir A.P."/>
            <person name="Arora P."/>
            <person name="Dhakephalkar P.K."/>
        </authorList>
    </citation>
    <scope>NUCLEOTIDE SEQUENCE [LARGE SCALE GENOMIC DNA]</scope>
    <source>
        <strain evidence="9 10">152B</strain>
    </source>
</reference>
<dbReference type="GO" id="GO:0016829">
    <property type="term" value="F:lyase activity"/>
    <property type="evidence" value="ECO:0007669"/>
    <property type="project" value="InterPro"/>
</dbReference>
<evidence type="ECO:0000256" key="3">
    <source>
        <dbReference type="ARBA" id="ARBA00022692"/>
    </source>
</evidence>
<dbReference type="OrthoDB" id="9783838at2"/>
<evidence type="ECO:0000256" key="4">
    <source>
        <dbReference type="ARBA" id="ARBA00022967"/>
    </source>
</evidence>
<keyword evidence="10" id="KW-1185">Reference proteome</keyword>
<gene>
    <name evidence="9" type="ORF">IO98_10350</name>
</gene>
<feature type="transmembrane region" description="Helical" evidence="8">
    <location>
        <begin position="110"/>
        <end position="131"/>
    </location>
</feature>
<keyword evidence="7" id="KW-0813">Transport</keyword>
<dbReference type="EMBL" id="JPME01000012">
    <property type="protein sequence ID" value="KEZ90336.1"/>
    <property type="molecule type" value="Genomic_DNA"/>
</dbReference>
<dbReference type="STRING" id="29354.IO98_10350"/>
<keyword evidence="5 8" id="KW-1133">Transmembrane helix</keyword>
<evidence type="ECO:0000256" key="1">
    <source>
        <dbReference type="ARBA" id="ARBA00004651"/>
    </source>
</evidence>
<keyword evidence="7" id="KW-0739">Sodium transport</keyword>
<keyword evidence="4" id="KW-1278">Translocase</keyword>
<dbReference type="GO" id="GO:0006814">
    <property type="term" value="P:sodium ion transport"/>
    <property type="evidence" value="ECO:0007669"/>
    <property type="project" value="UniProtKB-UniRule"/>
</dbReference>
<feature type="transmembrane region" description="Helical" evidence="8">
    <location>
        <begin position="348"/>
        <end position="374"/>
    </location>
</feature>
<accession>A0A084JN02</accession>
<feature type="transmembrane region" description="Helical" evidence="8">
    <location>
        <begin position="84"/>
        <end position="103"/>
    </location>
</feature>
<dbReference type="Pfam" id="PF03977">
    <property type="entry name" value="OAD_beta"/>
    <property type="match status" value="1"/>
</dbReference>
<organism evidence="9 10">
    <name type="scientific">Lacrimispora celerecrescens</name>
    <dbReference type="NCBI Taxonomy" id="29354"/>
    <lineage>
        <taxon>Bacteria</taxon>
        <taxon>Bacillati</taxon>
        <taxon>Bacillota</taxon>
        <taxon>Clostridia</taxon>
        <taxon>Lachnospirales</taxon>
        <taxon>Lachnospiraceae</taxon>
        <taxon>Lacrimispora</taxon>
    </lineage>
</organism>
<evidence type="ECO:0000256" key="2">
    <source>
        <dbReference type="ARBA" id="ARBA00022475"/>
    </source>
</evidence>
<feature type="transmembrane region" description="Helical" evidence="8">
    <location>
        <begin position="12"/>
        <end position="30"/>
    </location>
</feature>
<keyword evidence="6 7" id="KW-0472">Membrane</keyword>
<dbReference type="AlphaFoldDB" id="A0A084JN02"/>
<dbReference type="Proteomes" id="UP000028525">
    <property type="component" value="Unassembled WGS sequence"/>
</dbReference>
<evidence type="ECO:0000256" key="8">
    <source>
        <dbReference type="SAM" id="Phobius"/>
    </source>
</evidence>
<proteinExistence type="predicted"/>
<dbReference type="RefSeq" id="WP_038280719.1">
    <property type="nucleotide sequence ID" value="NZ_JPME01000012.1"/>
</dbReference>
<sequence length="378" mass="40251">MNFLLSGITSVTVPQLIMYLVGFLLIYLAVKKGYEPSLLLPMGFGAILVNLPMSGVIDQTLPGIGNTHGIIQWLFESGIEASEALPLLLFIGIGAMIDFGPLLSNPIMMLFGAAAQFGIFLTISVAVLLGFNLSDAASIGIIGAADGPTSILVSQILKSNYIGPIAVAAYSYMALVPLVQPFAIKLVTTKKERMIRMPYNPISVSKRIRILFPIAVTMIAGFVAPQSVSLVGFLMFGNLLRECGVLHSLSDAAQNILANLITLLLGITVSFSMRAEAFVTWQTLIILVLGLVAFVFDTIGGVLFAKFINLFRKNKINPMIGAAGISAFPMSARVVQKMSIKEDPTNHLLMHAIGANVSGQIASVLAGGIVLNLLTTLL</sequence>
<feature type="transmembrane region" description="Helical" evidence="8">
    <location>
        <begin position="161"/>
        <end position="187"/>
    </location>
</feature>
<feature type="transmembrane region" description="Helical" evidence="8">
    <location>
        <begin position="208"/>
        <end position="236"/>
    </location>
</feature>
<keyword evidence="2 7" id="KW-1003">Cell membrane</keyword>
<name>A0A084JN02_9FIRM</name>
<evidence type="ECO:0000256" key="6">
    <source>
        <dbReference type="ARBA" id="ARBA00023136"/>
    </source>
</evidence>
<feature type="transmembrane region" description="Helical" evidence="8">
    <location>
        <begin position="284"/>
        <end position="304"/>
    </location>
</feature>
<evidence type="ECO:0000256" key="7">
    <source>
        <dbReference type="PIRNR" id="PIRNR015658"/>
    </source>
</evidence>
<dbReference type="GO" id="GO:0005886">
    <property type="term" value="C:plasma membrane"/>
    <property type="evidence" value="ECO:0007669"/>
    <property type="project" value="UniProtKB-SubCell"/>
</dbReference>
<dbReference type="NCBIfam" id="TIGR01109">
    <property type="entry name" value="Na_pump_decarbB"/>
    <property type="match status" value="1"/>
</dbReference>
<dbReference type="PIRSF" id="PIRSF015658">
    <property type="entry name" value="MmdB_OadB"/>
    <property type="match status" value="1"/>
</dbReference>
<comment type="caution">
    <text evidence="9">The sequence shown here is derived from an EMBL/GenBank/DDBJ whole genome shotgun (WGS) entry which is preliminary data.</text>
</comment>
<dbReference type="PANTHER" id="PTHR35806:SF1">
    <property type="entry name" value="OXALOACETATE DECARBOXYLASE BETA CHAIN 2"/>
    <property type="match status" value="1"/>
</dbReference>
<comment type="subcellular location">
    <subcellularLocation>
        <location evidence="1">Cell membrane</location>
        <topology evidence="1">Multi-pass membrane protein</topology>
    </subcellularLocation>
</comment>
<evidence type="ECO:0000313" key="9">
    <source>
        <dbReference type="EMBL" id="KEZ90336.1"/>
    </source>
</evidence>